<dbReference type="EMBL" id="SHOA02000019">
    <property type="protein sequence ID" value="TDH70065.1"/>
    <property type="molecule type" value="Genomic_DNA"/>
</dbReference>
<comment type="caution">
    <text evidence="1">The sequence shown here is derived from an EMBL/GenBank/DDBJ whole genome shotgun (WGS) entry which is preliminary data.</text>
</comment>
<organism evidence="1 2">
    <name type="scientific">Bremia lactucae</name>
    <name type="common">Lettuce downy mildew</name>
    <dbReference type="NCBI Taxonomy" id="4779"/>
    <lineage>
        <taxon>Eukaryota</taxon>
        <taxon>Sar</taxon>
        <taxon>Stramenopiles</taxon>
        <taxon>Oomycota</taxon>
        <taxon>Peronosporomycetes</taxon>
        <taxon>Peronosporales</taxon>
        <taxon>Peronosporaceae</taxon>
        <taxon>Bremia</taxon>
    </lineage>
</organism>
<dbReference type="Proteomes" id="UP000294530">
    <property type="component" value="Unassembled WGS sequence"/>
</dbReference>
<sequence>MFKSGVAYARNRLTEIQDEAKKKIKRQHQRVENLEQRQMTGRDFVERICCRPASPRKLVISSSRLPPLKRQIQSASEETSDKAERIGWTTPLSDAVLIRQDDDSSTVKAIP</sequence>
<dbReference type="GeneID" id="94344653"/>
<dbReference type="RefSeq" id="XP_067819564.1">
    <property type="nucleotide sequence ID" value="XM_067958982.1"/>
</dbReference>
<keyword evidence="2" id="KW-1185">Reference proteome</keyword>
<dbReference type="KEGG" id="blac:94344653"/>
<protein>
    <submittedName>
        <fullName evidence="1">Uncharacterized protein</fullName>
    </submittedName>
</protein>
<reference evidence="1 2" key="1">
    <citation type="journal article" date="2021" name="Genome Biol.">
        <title>AFLAP: assembly-free linkage analysis pipeline using k-mers from genome sequencing data.</title>
        <authorList>
            <person name="Fletcher K."/>
            <person name="Zhang L."/>
            <person name="Gil J."/>
            <person name="Han R."/>
            <person name="Cavanaugh K."/>
            <person name="Michelmore R."/>
        </authorList>
    </citation>
    <scope>NUCLEOTIDE SEQUENCE [LARGE SCALE GENOMIC DNA]</scope>
    <source>
        <strain evidence="1 2">SF5</strain>
    </source>
</reference>
<proteinExistence type="predicted"/>
<accession>A0A976IFZ3</accession>
<evidence type="ECO:0000313" key="1">
    <source>
        <dbReference type="EMBL" id="TDH70065.1"/>
    </source>
</evidence>
<evidence type="ECO:0000313" key="2">
    <source>
        <dbReference type="Proteomes" id="UP000294530"/>
    </source>
</evidence>
<name>A0A976IFZ3_BRELC</name>
<gene>
    <name evidence="1" type="ORF">CCR75_000877</name>
</gene>
<dbReference type="AlphaFoldDB" id="A0A976IFZ3"/>